<dbReference type="SMART" id="SM00184">
    <property type="entry name" value="RING"/>
    <property type="match status" value="1"/>
</dbReference>
<dbReference type="InterPro" id="IPR037275">
    <property type="entry name" value="Znf_CTCHY_sf"/>
</dbReference>
<feature type="domain" description="RING-type" evidence="6">
    <location>
        <begin position="386"/>
        <end position="427"/>
    </location>
</feature>
<sequence length="590" mass="63972">MSSPRDDSRTNSVYIDAPEYLSSSAVGSELEHAATPSTPTQPIEHTPEPDDDDDDDDDSEDSEDDDENDSGDSRSQSPEGTQDRGRSRTVEPEDTQAVGSGSDEELVMQLDHSTGLQRATSVTRSSQVRARSTSVADRLRRQHRRMTSAARTSATQSGSRSSSRVAGSAASTAAAGTSSSAKQTPVVDEQAQNELRRKIMDIQRDPTISFADKAKMIQNLMSSKWGGQKSSGGDHGEHPEDDLKKTFNNEEEGFLGCKHYRRGCKLKANCCGKWFNCRFCHDKACDHPIVRSDTKEMVCMHCSTIQPAGQSCSSCHAVLACYYCDICKLWDDDPRKTIYHCQDCGICRIGKGLGNDFYHCKTCNVCLKIELKDNHKCIERNLESDCPICGEYMFTSTSTVIFMPCGHCIHSKCHDEYVKTSYQCPTCWKALGDMSVYYAKIDSLLAGQTMPPEYASIVSLVLCNDCEVKSEAPYHFLYHKCKTCNGYNTKVLETFRRVTEGGVETIENATVSSVIGSAPENNTSGGSSAVAGSSTSSVTTTSHSGVATTATITTTPVHLADLPNALLLDGNAPDDMSFGGSAGSSGNSAP</sequence>
<reference evidence="9" key="2">
    <citation type="journal article" date="2022" name="Microbiol. Resour. Announc.">
        <title>Whole-Genome Sequence of Entomortierella parvispora E1425, a Mucoromycotan Fungus Associated with Burkholderiaceae-Related Endosymbiotic Bacteria.</title>
        <authorList>
            <person name="Herlambang A."/>
            <person name="Guo Y."/>
            <person name="Takashima Y."/>
            <person name="Narisawa K."/>
            <person name="Ohta H."/>
            <person name="Nishizawa T."/>
        </authorList>
    </citation>
    <scope>NUCLEOTIDE SEQUENCE</scope>
    <source>
        <strain evidence="9">E1425</strain>
    </source>
</reference>
<dbReference type="Pfam" id="PF05495">
    <property type="entry name" value="zf-CHY"/>
    <property type="match status" value="1"/>
</dbReference>
<feature type="compositionally biased region" description="Basic and acidic residues" evidence="5">
    <location>
        <begin position="232"/>
        <end position="244"/>
    </location>
</feature>
<dbReference type="OrthoDB" id="411372at2759"/>
<dbReference type="GO" id="GO:0061630">
    <property type="term" value="F:ubiquitin protein ligase activity"/>
    <property type="evidence" value="ECO:0007669"/>
    <property type="project" value="TreeGrafter"/>
</dbReference>
<dbReference type="InterPro" id="IPR037274">
    <property type="entry name" value="Znf_CHY_sf"/>
</dbReference>
<dbReference type="Gene3D" id="3.30.40.10">
    <property type="entry name" value="Zinc/RING finger domain, C3HC4 (zinc finger)"/>
    <property type="match status" value="1"/>
</dbReference>
<dbReference type="InterPro" id="IPR039512">
    <property type="entry name" value="RCHY1_zinc-ribbon"/>
</dbReference>
<dbReference type="GO" id="GO:0005634">
    <property type="term" value="C:nucleus"/>
    <property type="evidence" value="ECO:0007669"/>
    <property type="project" value="TreeGrafter"/>
</dbReference>
<gene>
    <name evidence="9" type="ORF">EMPS_00279</name>
</gene>
<feature type="domain" description="CTCHY-type" evidence="8">
    <location>
        <begin position="319"/>
        <end position="385"/>
    </location>
</feature>
<feature type="domain" description="CHY-type" evidence="7">
    <location>
        <begin position="250"/>
        <end position="317"/>
    </location>
</feature>
<evidence type="ECO:0000259" key="7">
    <source>
        <dbReference type="PROSITE" id="PS51266"/>
    </source>
</evidence>
<keyword evidence="3" id="KW-0862">Zinc</keyword>
<feature type="region of interest" description="Disordered" evidence="5">
    <location>
        <begin position="224"/>
        <end position="244"/>
    </location>
</feature>
<proteinExistence type="predicted"/>
<evidence type="ECO:0000313" key="10">
    <source>
        <dbReference type="Proteomes" id="UP000827284"/>
    </source>
</evidence>
<feature type="compositionally biased region" description="Low complexity" evidence="5">
    <location>
        <begin position="147"/>
        <end position="181"/>
    </location>
</feature>
<keyword evidence="1" id="KW-0479">Metal-binding</keyword>
<dbReference type="InterPro" id="IPR013083">
    <property type="entry name" value="Znf_RING/FYVE/PHD"/>
</dbReference>
<dbReference type="Proteomes" id="UP000827284">
    <property type="component" value="Unassembled WGS sequence"/>
</dbReference>
<protein>
    <submittedName>
        <fullName evidence="9">RING finger and CHY zinc finger domain-containing protein 1</fullName>
    </submittedName>
</protein>
<feature type="region of interest" description="Disordered" evidence="5">
    <location>
        <begin position="515"/>
        <end position="544"/>
    </location>
</feature>
<name>A0A9P3H1E4_9FUNG</name>
<dbReference type="GO" id="GO:0008270">
    <property type="term" value="F:zinc ion binding"/>
    <property type="evidence" value="ECO:0007669"/>
    <property type="project" value="UniProtKB-KW"/>
</dbReference>
<dbReference type="GO" id="GO:0006511">
    <property type="term" value="P:ubiquitin-dependent protein catabolic process"/>
    <property type="evidence" value="ECO:0007669"/>
    <property type="project" value="TreeGrafter"/>
</dbReference>
<evidence type="ECO:0000256" key="5">
    <source>
        <dbReference type="SAM" id="MobiDB-lite"/>
    </source>
</evidence>
<evidence type="ECO:0000256" key="3">
    <source>
        <dbReference type="ARBA" id="ARBA00022833"/>
    </source>
</evidence>
<dbReference type="SUPFAM" id="SSF161219">
    <property type="entry name" value="CHY zinc finger-like"/>
    <property type="match status" value="1"/>
</dbReference>
<dbReference type="EMBL" id="BQFW01000001">
    <property type="protein sequence ID" value="GJJ67933.1"/>
    <property type="molecule type" value="Genomic_DNA"/>
</dbReference>
<dbReference type="GO" id="GO:0016567">
    <property type="term" value="P:protein ubiquitination"/>
    <property type="evidence" value="ECO:0007669"/>
    <property type="project" value="TreeGrafter"/>
</dbReference>
<dbReference type="CDD" id="cd16464">
    <property type="entry name" value="RING-H2_Pirh2-like"/>
    <property type="match status" value="1"/>
</dbReference>
<evidence type="ECO:0000259" key="6">
    <source>
        <dbReference type="PROSITE" id="PS50089"/>
    </source>
</evidence>
<dbReference type="InterPro" id="IPR008913">
    <property type="entry name" value="Znf_CHY"/>
</dbReference>
<dbReference type="SUPFAM" id="SSF57850">
    <property type="entry name" value="RING/U-box"/>
    <property type="match status" value="1"/>
</dbReference>
<reference evidence="9" key="1">
    <citation type="submission" date="2021-11" db="EMBL/GenBank/DDBJ databases">
        <authorList>
            <person name="Herlambang A."/>
            <person name="Guo Y."/>
            <person name="Takashima Y."/>
            <person name="Nishizawa T."/>
        </authorList>
    </citation>
    <scope>NUCLEOTIDE SEQUENCE</scope>
    <source>
        <strain evidence="9">E1425</strain>
    </source>
</reference>
<dbReference type="InterPro" id="IPR017921">
    <property type="entry name" value="Znf_CTCHY"/>
</dbReference>
<evidence type="ECO:0000256" key="2">
    <source>
        <dbReference type="ARBA" id="ARBA00022771"/>
    </source>
</evidence>
<dbReference type="PROSITE" id="PS51270">
    <property type="entry name" value="ZF_CTCHY"/>
    <property type="match status" value="1"/>
</dbReference>
<feature type="compositionally biased region" description="Basic and acidic residues" evidence="5">
    <location>
        <begin position="81"/>
        <end position="91"/>
    </location>
</feature>
<feature type="compositionally biased region" description="Acidic residues" evidence="5">
    <location>
        <begin position="49"/>
        <end position="70"/>
    </location>
</feature>
<feature type="compositionally biased region" description="Low complexity" evidence="5">
    <location>
        <begin position="523"/>
        <end position="544"/>
    </location>
</feature>
<dbReference type="Gene3D" id="2.20.28.10">
    <property type="match status" value="1"/>
</dbReference>
<keyword evidence="2 4" id="KW-0863">Zinc-finger</keyword>
<evidence type="ECO:0000256" key="4">
    <source>
        <dbReference type="PROSITE-ProRule" id="PRU00601"/>
    </source>
</evidence>
<dbReference type="PANTHER" id="PTHR21319:SF0">
    <property type="entry name" value="AND RING FINGER DOMAIN PROTEIN, PUTATIVE (AFU_ORTHOLOGUE AFUA_1G08900)-RELATED"/>
    <property type="match status" value="1"/>
</dbReference>
<dbReference type="AlphaFoldDB" id="A0A9P3H1E4"/>
<dbReference type="SUPFAM" id="SSF161245">
    <property type="entry name" value="Zinc hairpin stack"/>
    <property type="match status" value="1"/>
</dbReference>
<keyword evidence="10" id="KW-1185">Reference proteome</keyword>
<dbReference type="PROSITE" id="PS51266">
    <property type="entry name" value="ZF_CHY"/>
    <property type="match status" value="1"/>
</dbReference>
<dbReference type="Pfam" id="PF14599">
    <property type="entry name" value="zinc_ribbon_6"/>
    <property type="match status" value="1"/>
</dbReference>
<dbReference type="InterPro" id="IPR001841">
    <property type="entry name" value="Znf_RING"/>
</dbReference>
<evidence type="ECO:0000313" key="9">
    <source>
        <dbReference type="EMBL" id="GJJ67933.1"/>
    </source>
</evidence>
<accession>A0A9P3H1E4</accession>
<dbReference type="PROSITE" id="PS50089">
    <property type="entry name" value="ZF_RING_2"/>
    <property type="match status" value="1"/>
</dbReference>
<evidence type="ECO:0000259" key="8">
    <source>
        <dbReference type="PROSITE" id="PS51270"/>
    </source>
</evidence>
<evidence type="ECO:0000256" key="1">
    <source>
        <dbReference type="ARBA" id="ARBA00022723"/>
    </source>
</evidence>
<comment type="caution">
    <text evidence="9">The sequence shown here is derived from an EMBL/GenBank/DDBJ whole genome shotgun (WGS) entry which is preliminary data.</text>
</comment>
<organism evidence="9 10">
    <name type="scientific">Entomortierella parvispora</name>
    <dbReference type="NCBI Taxonomy" id="205924"/>
    <lineage>
        <taxon>Eukaryota</taxon>
        <taxon>Fungi</taxon>
        <taxon>Fungi incertae sedis</taxon>
        <taxon>Mucoromycota</taxon>
        <taxon>Mortierellomycotina</taxon>
        <taxon>Mortierellomycetes</taxon>
        <taxon>Mortierellales</taxon>
        <taxon>Mortierellaceae</taxon>
        <taxon>Entomortierella</taxon>
    </lineage>
</organism>
<feature type="compositionally biased region" description="Polar residues" evidence="5">
    <location>
        <begin position="111"/>
        <end position="135"/>
    </location>
</feature>
<feature type="region of interest" description="Disordered" evidence="5">
    <location>
        <begin position="1"/>
        <end position="192"/>
    </location>
</feature>
<dbReference type="PANTHER" id="PTHR21319">
    <property type="entry name" value="RING FINGER AND CHY ZINC FINGER DOMAIN-CONTAINING PROTEIN 1"/>
    <property type="match status" value="1"/>
</dbReference>
<dbReference type="Pfam" id="PF13639">
    <property type="entry name" value="zf-RING_2"/>
    <property type="match status" value="1"/>
</dbReference>